<dbReference type="GeneID" id="94432541"/>
<feature type="region of interest" description="Disordered" evidence="2">
    <location>
        <begin position="221"/>
        <end position="250"/>
    </location>
</feature>
<feature type="compositionally biased region" description="Low complexity" evidence="2">
    <location>
        <begin position="144"/>
        <end position="154"/>
    </location>
</feature>
<accession>A0A2C6KIN0</accession>
<feature type="region of interest" description="Disordered" evidence="2">
    <location>
        <begin position="346"/>
        <end position="415"/>
    </location>
</feature>
<evidence type="ECO:0000313" key="4">
    <source>
        <dbReference type="EMBL" id="PHJ16969.1"/>
    </source>
</evidence>
<keyword evidence="1" id="KW-0560">Oxidoreductase</keyword>
<feature type="compositionally biased region" description="Basic and acidic residues" evidence="2">
    <location>
        <begin position="518"/>
        <end position="530"/>
    </location>
</feature>
<comment type="caution">
    <text evidence="4">The sequence shown here is derived from an EMBL/GenBank/DDBJ whole genome shotgun (WGS) entry which is preliminary data.</text>
</comment>
<dbReference type="PANTHER" id="PTHR43364:SF4">
    <property type="entry name" value="NAD(P)-LINKED OXIDOREDUCTASE SUPERFAMILY PROTEIN"/>
    <property type="match status" value="1"/>
</dbReference>
<feature type="compositionally biased region" description="Polar residues" evidence="2">
    <location>
        <begin position="231"/>
        <end position="249"/>
    </location>
</feature>
<feature type="compositionally biased region" description="Low complexity" evidence="2">
    <location>
        <begin position="400"/>
        <end position="415"/>
    </location>
</feature>
<dbReference type="RefSeq" id="XP_067918694.1">
    <property type="nucleotide sequence ID" value="XM_068069330.1"/>
</dbReference>
<feature type="compositionally biased region" description="Low complexity" evidence="2">
    <location>
        <begin position="221"/>
        <end position="230"/>
    </location>
</feature>
<feature type="region of interest" description="Disordered" evidence="2">
    <location>
        <begin position="102"/>
        <end position="131"/>
    </location>
</feature>
<feature type="region of interest" description="Disordered" evidence="2">
    <location>
        <begin position="143"/>
        <end position="169"/>
    </location>
</feature>
<dbReference type="Pfam" id="PF00248">
    <property type="entry name" value="Aldo_ket_red"/>
    <property type="match status" value="1"/>
</dbReference>
<dbReference type="GO" id="GO:0016491">
    <property type="term" value="F:oxidoreductase activity"/>
    <property type="evidence" value="ECO:0007669"/>
    <property type="project" value="UniProtKB-KW"/>
</dbReference>
<name>A0A2C6KIN0_9APIC</name>
<feature type="compositionally biased region" description="Basic and acidic residues" evidence="2">
    <location>
        <begin position="501"/>
        <end position="511"/>
    </location>
</feature>
<dbReference type="InterPro" id="IPR036812">
    <property type="entry name" value="NAD(P)_OxRdtase_dom_sf"/>
</dbReference>
<sequence length="1284" mass="144568">FDSWWPTSCFLVLISHCWDNISTTTRGQGKKEDLAADVFSPSSSARVVASASSFPFQEGSFSSSPRPSLSSSASFSTSPASSRRLYSPKHFLRADTYSPSMFKRRGLRRSHSPPSMGPVSSSELHPRKLSSPSHTRLLDTAFLSSTSDPSAPSSLQEETAHKPSSSRPSSIRGFFGSLGYDGVPASYPTARSPVFYSSLSSPKCFFSSRLFSSASRPLFSSSLSLSSPLSGRTSNFPQKGRRSSLSSVFRNPPSKREAFVFSIRHGLHMIKYSKGKNAVTSPGYMKPWSSHFFLSPPHASSSLSFPQIFRSPFSVSVKGFQLPTKISGTTNLSLLRSKVVPAAHRSQKDRRHLCLSGTQGNRWKEPLEKKKESSPFMSSSFKLTRGEERDYPRHHHGHSRLSSSSSESSSDTSSLSSLSLAQAEVMARDIVEVQAARSAVAASESEVSRPSSLYHSTEHVKKRVLGPCSTAVPVPVRREMEQEERETFLMGEDDERQEEEEVRKGQGKENNEWPGEPMKPEGETTRKCEDVFEEEEEDIQQSLTMSSTSPSKTDEKSSEEHEEKKKTKGVKKGKGKKEEKWEALAESDWHLYPRESFFNEDGTMNYERAPDTMPFMTTSAKLRLLASRQREVYKTRRATDRRPGARSWRDYLSWLPPDNPDDWKGFPPPPNKRLEDLPVKTIIVDNETILYRQACDEAPMFIDDETFERLKSKWNDTEELARVQREEKHLYDIAESFPDDCWVPIKPNLPMGRLVTDYGLIPNITLTAPGYDYIETYHDPSRNYTWSYKRWNPLKQEGEPPRDMENETKSIFELDSDISRRYWREEPRPPEKLPDDGVFRQVTLAEEMTRGMKRTPIGSDQWHYTPTNPLGQMAQPQNFWLTALNRTLDQARVQAREENLRAKTATEIYLRAVMEGRRSELEAVPDAIPLWSIPSGSSAPEDGDGNAHKNREEKSTRTENEDSDGGDRMQQGASQHNMPGPSLVQEKSKKRRNARLDVKAGPTKETSSSCCAEFSLSSPLPAKGSPASKFEAARVPSVRRSAYQPLTEVDIEAGEACDEMKYRQLGRSDLFVSEVGLGTMTVGSPQLGRDRAMSLFDYAIDHWGVNFIDTAELYPLPALPVTYGRSEEIIGDWLMKRGRRKREELVIATKVAGRSAQLSWLRGGAGADDGPRVHHTDRSLHTIEASQYGDLRQQWRGTCLSRKQIIQAAEGSLHRLKTDYIDLFQLHWPDRYVPSHASGDSADVLFDPQRAMDHDNAVDAVPMEEQLEAIGELLRDGKVKREGE</sequence>
<dbReference type="Gene3D" id="3.20.20.100">
    <property type="entry name" value="NADP-dependent oxidoreductase domain"/>
    <property type="match status" value="1"/>
</dbReference>
<proteinExistence type="predicted"/>
<gene>
    <name evidence="4" type="ORF">CSUI_009214</name>
</gene>
<dbReference type="PANTHER" id="PTHR43364">
    <property type="entry name" value="NADH-SPECIFIC METHYLGLYOXAL REDUCTASE-RELATED"/>
    <property type="match status" value="1"/>
</dbReference>
<dbReference type="EMBL" id="MIGC01005410">
    <property type="protein sequence ID" value="PHJ16969.1"/>
    <property type="molecule type" value="Genomic_DNA"/>
</dbReference>
<organism evidence="4 5">
    <name type="scientific">Cystoisospora suis</name>
    <dbReference type="NCBI Taxonomy" id="483139"/>
    <lineage>
        <taxon>Eukaryota</taxon>
        <taxon>Sar</taxon>
        <taxon>Alveolata</taxon>
        <taxon>Apicomplexa</taxon>
        <taxon>Conoidasida</taxon>
        <taxon>Coccidia</taxon>
        <taxon>Eucoccidiorida</taxon>
        <taxon>Eimeriorina</taxon>
        <taxon>Sarcocystidae</taxon>
        <taxon>Cystoisospora</taxon>
    </lineage>
</organism>
<dbReference type="Proteomes" id="UP000221165">
    <property type="component" value="Unassembled WGS sequence"/>
</dbReference>
<feature type="domain" description="NADP-dependent oxidoreductase" evidence="3">
    <location>
        <begin position="1075"/>
        <end position="1281"/>
    </location>
</feature>
<evidence type="ECO:0000256" key="2">
    <source>
        <dbReference type="SAM" id="MobiDB-lite"/>
    </source>
</evidence>
<reference evidence="4 5" key="1">
    <citation type="journal article" date="2017" name="Int. J. Parasitol.">
        <title>The genome of the protozoan parasite Cystoisospora suis and a reverse vaccinology approach to identify vaccine candidates.</title>
        <authorList>
            <person name="Palmieri N."/>
            <person name="Shrestha A."/>
            <person name="Ruttkowski B."/>
            <person name="Beck T."/>
            <person name="Vogl C."/>
            <person name="Tomley F."/>
            <person name="Blake D.P."/>
            <person name="Joachim A."/>
        </authorList>
    </citation>
    <scope>NUCLEOTIDE SEQUENCE [LARGE SCALE GENOMIC DNA]</scope>
    <source>
        <strain evidence="4 5">Wien I</strain>
    </source>
</reference>
<feature type="region of interest" description="Disordered" evidence="2">
    <location>
        <begin position="56"/>
        <end position="82"/>
    </location>
</feature>
<feature type="non-terminal residue" evidence="4">
    <location>
        <position position="1"/>
    </location>
</feature>
<keyword evidence="5" id="KW-1185">Reference proteome</keyword>
<dbReference type="VEuPathDB" id="ToxoDB:CSUI_009214"/>
<dbReference type="InterPro" id="IPR050523">
    <property type="entry name" value="AKR_Detox_Biosynth"/>
</dbReference>
<evidence type="ECO:0000256" key="1">
    <source>
        <dbReference type="ARBA" id="ARBA00023002"/>
    </source>
</evidence>
<feature type="compositionally biased region" description="Basic and acidic residues" evidence="2">
    <location>
        <begin position="552"/>
        <end position="565"/>
    </location>
</feature>
<dbReference type="OrthoDB" id="348904at2759"/>
<feature type="compositionally biased region" description="Polar residues" evidence="2">
    <location>
        <begin position="540"/>
        <end position="550"/>
    </location>
</feature>
<feature type="compositionally biased region" description="Acidic residues" evidence="2">
    <location>
        <begin position="491"/>
        <end position="500"/>
    </location>
</feature>
<protein>
    <submittedName>
        <fullName evidence="4">Aldo-keto reductase</fullName>
    </submittedName>
</protein>
<feature type="compositionally biased region" description="Basic residues" evidence="2">
    <location>
        <begin position="566"/>
        <end position="575"/>
    </location>
</feature>
<evidence type="ECO:0000313" key="5">
    <source>
        <dbReference type="Proteomes" id="UP000221165"/>
    </source>
</evidence>
<feature type="compositionally biased region" description="Basic and acidic residues" evidence="2">
    <location>
        <begin position="362"/>
        <end position="373"/>
    </location>
</feature>
<feature type="compositionally biased region" description="Basic residues" evidence="2">
    <location>
        <begin position="102"/>
        <end position="111"/>
    </location>
</feature>
<feature type="compositionally biased region" description="Basic and acidic residues" evidence="2">
    <location>
        <begin position="945"/>
        <end position="960"/>
    </location>
</feature>
<dbReference type="InterPro" id="IPR023210">
    <property type="entry name" value="NADP_OxRdtase_dom"/>
</dbReference>
<feature type="region of interest" description="Disordered" evidence="2">
    <location>
        <begin position="930"/>
        <end position="1012"/>
    </location>
</feature>
<evidence type="ECO:0000259" key="3">
    <source>
        <dbReference type="Pfam" id="PF00248"/>
    </source>
</evidence>
<dbReference type="SUPFAM" id="SSF51430">
    <property type="entry name" value="NAD(P)-linked oxidoreductase"/>
    <property type="match status" value="1"/>
</dbReference>
<feature type="region of interest" description="Disordered" evidence="2">
    <location>
        <begin position="485"/>
        <end position="579"/>
    </location>
</feature>